<dbReference type="SUPFAM" id="SSF103575">
    <property type="entry name" value="Plexin repeat"/>
    <property type="match status" value="1"/>
</dbReference>
<accession>A0A0G4HBM6</accession>
<dbReference type="EMBL" id="CDMZ01002226">
    <property type="protein sequence ID" value="CEM41403.1"/>
    <property type="molecule type" value="Genomic_DNA"/>
</dbReference>
<dbReference type="VEuPathDB" id="CryptoDB:Cvel_25989"/>
<evidence type="ECO:0000256" key="1">
    <source>
        <dbReference type="SAM" id="SignalP"/>
    </source>
</evidence>
<evidence type="ECO:0008006" key="3">
    <source>
        <dbReference type="Google" id="ProtNLM"/>
    </source>
</evidence>
<name>A0A0G4HBM6_9ALVE</name>
<proteinExistence type="predicted"/>
<sequence>MMKLAFFLFAVPFGVVSAYECNEYSSCDECADMAGCLWVPRVGKCLSDEEAAAGKHPVITSGLECECAAVKSCGECIEQAAYCAWCRKKDGLGEWSSECVGTADENEERCTAGYYRDADECPYKKALLGKAKETVRVFA</sequence>
<reference evidence="2" key="1">
    <citation type="submission" date="2014-11" db="EMBL/GenBank/DDBJ databases">
        <authorList>
            <person name="Otto D Thomas"/>
            <person name="Naeem Raeece"/>
        </authorList>
    </citation>
    <scope>NUCLEOTIDE SEQUENCE</scope>
</reference>
<dbReference type="AlphaFoldDB" id="A0A0G4HBM6"/>
<evidence type="ECO:0000313" key="2">
    <source>
        <dbReference type="EMBL" id="CEM41403.1"/>
    </source>
</evidence>
<organism evidence="2">
    <name type="scientific">Chromera velia CCMP2878</name>
    <dbReference type="NCBI Taxonomy" id="1169474"/>
    <lineage>
        <taxon>Eukaryota</taxon>
        <taxon>Sar</taxon>
        <taxon>Alveolata</taxon>
        <taxon>Colpodellida</taxon>
        <taxon>Chromeraceae</taxon>
        <taxon>Chromera</taxon>
    </lineage>
</organism>
<feature type="signal peptide" evidence="1">
    <location>
        <begin position="1"/>
        <end position="18"/>
    </location>
</feature>
<feature type="chain" id="PRO_5005191636" description="PSI domain-containing protein" evidence="1">
    <location>
        <begin position="19"/>
        <end position="139"/>
    </location>
</feature>
<protein>
    <recommendedName>
        <fullName evidence="3">PSI domain-containing protein</fullName>
    </recommendedName>
</protein>
<gene>
    <name evidence="2" type="ORF">Cvel_25989</name>
</gene>
<keyword evidence="1" id="KW-0732">Signal</keyword>